<dbReference type="EMBL" id="CAWUPB010000351">
    <property type="protein sequence ID" value="CAK7324545.1"/>
    <property type="molecule type" value="Genomic_DNA"/>
</dbReference>
<comment type="subcellular location">
    <subcellularLocation>
        <location evidence="1">Nucleus</location>
    </subcellularLocation>
</comment>
<dbReference type="InterPro" id="IPR044810">
    <property type="entry name" value="WRKY_plant"/>
</dbReference>
<evidence type="ECO:0000313" key="10">
    <source>
        <dbReference type="Proteomes" id="UP001314170"/>
    </source>
</evidence>
<proteinExistence type="predicted"/>
<dbReference type="PROSITE" id="PS50811">
    <property type="entry name" value="WRKY"/>
    <property type="match status" value="2"/>
</dbReference>
<feature type="region of interest" description="Disordered" evidence="7">
    <location>
        <begin position="291"/>
        <end position="348"/>
    </location>
</feature>
<dbReference type="Proteomes" id="UP001314170">
    <property type="component" value="Unassembled WGS sequence"/>
</dbReference>
<evidence type="ECO:0000256" key="1">
    <source>
        <dbReference type="ARBA" id="ARBA00004123"/>
    </source>
</evidence>
<evidence type="ECO:0000256" key="5">
    <source>
        <dbReference type="ARBA" id="ARBA00023163"/>
    </source>
</evidence>
<feature type="region of interest" description="Disordered" evidence="7">
    <location>
        <begin position="1"/>
        <end position="28"/>
    </location>
</feature>
<keyword evidence="3" id="KW-0805">Transcription regulation</keyword>
<name>A0AAV1QUT8_9ROSI</name>
<keyword evidence="2" id="KW-0677">Repeat</keyword>
<keyword evidence="10" id="KW-1185">Reference proteome</keyword>
<dbReference type="PANTHER" id="PTHR31221:SF193">
    <property type="entry name" value="WRKY TRANSCRIPTION FACTOR PROTEIN 1-RELATED"/>
    <property type="match status" value="1"/>
</dbReference>
<dbReference type="Pfam" id="PF03106">
    <property type="entry name" value="WRKY"/>
    <property type="match status" value="2"/>
</dbReference>
<organism evidence="9 10">
    <name type="scientific">Dovyalis caffra</name>
    <dbReference type="NCBI Taxonomy" id="77055"/>
    <lineage>
        <taxon>Eukaryota</taxon>
        <taxon>Viridiplantae</taxon>
        <taxon>Streptophyta</taxon>
        <taxon>Embryophyta</taxon>
        <taxon>Tracheophyta</taxon>
        <taxon>Spermatophyta</taxon>
        <taxon>Magnoliopsida</taxon>
        <taxon>eudicotyledons</taxon>
        <taxon>Gunneridae</taxon>
        <taxon>Pentapetalae</taxon>
        <taxon>rosids</taxon>
        <taxon>fabids</taxon>
        <taxon>Malpighiales</taxon>
        <taxon>Salicaceae</taxon>
        <taxon>Flacourtieae</taxon>
        <taxon>Dovyalis</taxon>
    </lineage>
</organism>
<dbReference type="FunFam" id="2.20.25.80:FF:000001">
    <property type="entry name" value="WRKY transcription factor 33"/>
    <property type="match status" value="1"/>
</dbReference>
<dbReference type="FunFam" id="2.20.25.80:FF:000006">
    <property type="entry name" value="WRKY transcription factor"/>
    <property type="match status" value="1"/>
</dbReference>
<keyword evidence="6" id="KW-0539">Nucleus</keyword>
<comment type="caution">
    <text evidence="9">The sequence shown here is derived from an EMBL/GenBank/DDBJ whole genome shotgun (WGS) entry which is preliminary data.</text>
</comment>
<keyword evidence="5" id="KW-0804">Transcription</keyword>
<dbReference type="PANTHER" id="PTHR31221">
    <property type="entry name" value="WRKY TRANSCRIPTION FACTOR PROTEIN 1-RELATED"/>
    <property type="match status" value="1"/>
</dbReference>
<evidence type="ECO:0000256" key="4">
    <source>
        <dbReference type="ARBA" id="ARBA00023125"/>
    </source>
</evidence>
<evidence type="ECO:0000256" key="7">
    <source>
        <dbReference type="SAM" id="MobiDB-lite"/>
    </source>
</evidence>
<feature type="region of interest" description="Disordered" evidence="7">
    <location>
        <begin position="433"/>
        <end position="460"/>
    </location>
</feature>
<protein>
    <recommendedName>
        <fullName evidence="8">WRKY domain-containing protein</fullName>
    </recommendedName>
</protein>
<dbReference type="GO" id="GO:0043565">
    <property type="term" value="F:sequence-specific DNA binding"/>
    <property type="evidence" value="ECO:0007669"/>
    <property type="project" value="InterPro"/>
</dbReference>
<gene>
    <name evidence="9" type="ORF">DCAF_LOCUS2193</name>
</gene>
<feature type="domain" description="WRKY" evidence="8">
    <location>
        <begin position="206"/>
        <end position="270"/>
    </location>
</feature>
<sequence>MDNYNSHSEVSDCGDPTRPESGGGARYKLMSPAKLPISRSACITIPPGLSPTSFLESPVLLSNVKAEPSPTTGTFTKPQTVLGSLSSTSYSATSVSSTSCGERKSNCFEFRPYTRSNMVSADMNNQRSTQCVQVQSQCQSQSFAPSPSVKGEMAVSTNDMSLSAPLHMVTSGASEHAEVDLDELNQMGLSSSGIRASQSDHKVGSAPSMSSEDGYNWRKYGQKHVKGSEFPRSYYKCTHPNCEVKKLFERSHDGQITEIIYKGTHDHPKPQPSRRYASGSVLSMQEERFDKFSSLPSQDDKSPGAHGQVPHAIEPNGAPELSPGTANDATGEGAEDDDDPFSKRRRLDAGGFDVTPVVKPIREPRVVVQTLSEVDILDDGYRWRKYGQKVVRGNPNPRSYYKCTNAGCAVRKHVERASHDPKAVITTYEGKHNHDVPTARTNSHDTAGPSAVNGPSRIIPDENDTISLDLGVGINSTADNRSSSRQQSLHAELVKTENQASGSSFRIVHATPVAAYYGVLNGGMNQYGSRQIPSESRSIEIPPLNLSSYPYPQNVGRLLTELIFGVSNFLAENSPVAISSTLLTTKFCINLHEAVL</sequence>
<accession>A0AAV1QUT8</accession>
<dbReference type="Gene3D" id="2.20.25.80">
    <property type="entry name" value="WRKY domain"/>
    <property type="match status" value="2"/>
</dbReference>
<dbReference type="InterPro" id="IPR036576">
    <property type="entry name" value="WRKY_dom_sf"/>
</dbReference>
<evidence type="ECO:0000256" key="6">
    <source>
        <dbReference type="ARBA" id="ARBA00023242"/>
    </source>
</evidence>
<dbReference type="SUPFAM" id="SSF118290">
    <property type="entry name" value="WRKY DNA-binding domain"/>
    <property type="match status" value="2"/>
</dbReference>
<evidence type="ECO:0000256" key="2">
    <source>
        <dbReference type="ARBA" id="ARBA00022737"/>
    </source>
</evidence>
<keyword evidence="4" id="KW-0238">DNA-binding</keyword>
<dbReference type="GO" id="GO:0003700">
    <property type="term" value="F:DNA-binding transcription factor activity"/>
    <property type="evidence" value="ECO:0007669"/>
    <property type="project" value="InterPro"/>
</dbReference>
<feature type="domain" description="WRKY" evidence="8">
    <location>
        <begin position="372"/>
        <end position="437"/>
    </location>
</feature>
<reference evidence="9 10" key="1">
    <citation type="submission" date="2024-01" db="EMBL/GenBank/DDBJ databases">
        <authorList>
            <person name="Waweru B."/>
        </authorList>
    </citation>
    <scope>NUCLEOTIDE SEQUENCE [LARGE SCALE GENOMIC DNA]</scope>
</reference>
<dbReference type="InterPro" id="IPR003657">
    <property type="entry name" value="WRKY_dom"/>
</dbReference>
<evidence type="ECO:0000256" key="3">
    <source>
        <dbReference type="ARBA" id="ARBA00023015"/>
    </source>
</evidence>
<dbReference type="GO" id="GO:0005634">
    <property type="term" value="C:nucleus"/>
    <property type="evidence" value="ECO:0007669"/>
    <property type="project" value="UniProtKB-SubCell"/>
</dbReference>
<evidence type="ECO:0000259" key="8">
    <source>
        <dbReference type="PROSITE" id="PS50811"/>
    </source>
</evidence>
<feature type="region of interest" description="Disordered" evidence="7">
    <location>
        <begin position="193"/>
        <end position="216"/>
    </location>
</feature>
<evidence type="ECO:0000313" key="9">
    <source>
        <dbReference type="EMBL" id="CAK7324545.1"/>
    </source>
</evidence>
<dbReference type="AlphaFoldDB" id="A0AAV1QUT8"/>
<dbReference type="SMART" id="SM00774">
    <property type="entry name" value="WRKY"/>
    <property type="match status" value="2"/>
</dbReference>